<feature type="domain" description="3-hydroxyisobutyrate dehydrogenase-like NAD-binding" evidence="5">
    <location>
        <begin position="150"/>
        <end position="269"/>
    </location>
</feature>
<gene>
    <name evidence="6" type="primary">mmsB</name>
    <name evidence="6" type="ORF">BVG79_00447</name>
</gene>
<keyword evidence="7" id="KW-1185">Reference proteome</keyword>
<dbReference type="Gene3D" id="3.40.50.720">
    <property type="entry name" value="NAD(P)-binding Rossmann-like Domain"/>
    <property type="match status" value="1"/>
</dbReference>
<dbReference type="PANTHER" id="PTHR43580:SF2">
    <property type="entry name" value="CYTOKINE-LIKE NUCLEAR FACTOR N-PAC"/>
    <property type="match status" value="1"/>
</dbReference>
<dbReference type="SUPFAM" id="SSF48179">
    <property type="entry name" value="6-phosphogluconate dehydrogenase C-terminal domain-like"/>
    <property type="match status" value="1"/>
</dbReference>
<dbReference type="PIRSF" id="PIRSF000103">
    <property type="entry name" value="HIBADH"/>
    <property type="match status" value="1"/>
</dbReference>
<dbReference type="InterPro" id="IPR013328">
    <property type="entry name" value="6PGD_dom2"/>
</dbReference>
<dbReference type="AlphaFoldDB" id="A0A1W6NX88"/>
<dbReference type="InterPro" id="IPR029154">
    <property type="entry name" value="HIBADH-like_NADP-bd"/>
</dbReference>
<dbReference type="SUPFAM" id="SSF51735">
    <property type="entry name" value="NAD(P)-binding Rossmann-fold domains"/>
    <property type="match status" value="1"/>
</dbReference>
<dbReference type="STRING" id="92947.BVG79_00447"/>
<protein>
    <submittedName>
        <fullName evidence="6">3-hydroxyisobutyrate dehydrogenase</fullName>
        <ecNumber evidence="6">1.1.1.31</ecNumber>
    </submittedName>
</protein>
<evidence type="ECO:0000313" key="7">
    <source>
        <dbReference type="Proteomes" id="UP000242447"/>
    </source>
</evidence>
<evidence type="ECO:0000256" key="2">
    <source>
        <dbReference type="ARBA" id="ARBA00023027"/>
    </source>
</evidence>
<keyword evidence="2" id="KW-0520">NAD</keyword>
<dbReference type="Gene3D" id="1.10.1040.10">
    <property type="entry name" value="N-(1-d-carboxylethyl)-l-norvaline Dehydrogenase, domain 2"/>
    <property type="match status" value="1"/>
</dbReference>
<dbReference type="EC" id="1.1.1.31" evidence="6"/>
<evidence type="ECO:0000256" key="1">
    <source>
        <dbReference type="ARBA" id="ARBA00023002"/>
    </source>
</evidence>
<proteinExistence type="predicted"/>
<keyword evidence="1 6" id="KW-0560">Oxidoreductase</keyword>
<reference evidence="6 7" key="1">
    <citation type="submission" date="2017-02" db="EMBL/GenBank/DDBJ databases">
        <title>Ketogulonicigenium robustum SPU B003 Genome sequencing and assembly.</title>
        <authorList>
            <person name="Li Y."/>
            <person name="Liu L."/>
            <person name="Wang C."/>
            <person name="Zhang M."/>
            <person name="Zhang T."/>
            <person name="Zhang Y."/>
        </authorList>
    </citation>
    <scope>NUCLEOTIDE SEQUENCE [LARGE SCALE GENOMIC DNA]</scope>
    <source>
        <strain evidence="6 7">SPU_B003</strain>
    </source>
</reference>
<name>A0A1W6NX88_9RHOB</name>
<dbReference type="Pfam" id="PF14833">
    <property type="entry name" value="NAD_binding_11"/>
    <property type="match status" value="1"/>
</dbReference>
<dbReference type="GO" id="GO:0050661">
    <property type="term" value="F:NADP binding"/>
    <property type="evidence" value="ECO:0007669"/>
    <property type="project" value="InterPro"/>
</dbReference>
<dbReference type="KEGG" id="kro:BVG79_00447"/>
<evidence type="ECO:0000259" key="5">
    <source>
        <dbReference type="Pfam" id="PF14833"/>
    </source>
</evidence>
<accession>A0A1W6NX88</accession>
<dbReference type="EMBL" id="CP019937">
    <property type="protein sequence ID" value="ARO13801.1"/>
    <property type="molecule type" value="Genomic_DNA"/>
</dbReference>
<feature type="domain" description="6-phosphogluconate dehydrogenase NADP-binding" evidence="4">
    <location>
        <begin position="1"/>
        <end position="144"/>
    </location>
</feature>
<dbReference type="GO" id="GO:0008442">
    <property type="term" value="F:3-hydroxyisobutyrate dehydrogenase activity"/>
    <property type="evidence" value="ECO:0007669"/>
    <property type="project" value="UniProtKB-EC"/>
</dbReference>
<sequence length="287" mass="30342">MAGNLARSGDPLCVWNRSVGREADLTASNIQFARTAQEAMRFGDIVFLMLVNQQALDAVIERDSPNFVSNVRGRIIVNMASVAPDYSEALARDISAAGGRFVEAPVSGSRIPAESARLVGLVAGDPDDLAIVEPYLRQMCSSLVKCGAVGAGLRMKLAVNLHLNAMIAGLAEAAHFAASAGLPMESLAEALAAGPLDCDLTRIKMGKVIVEDFSPQAALSDARASTSLIRDEALRLGAAVPMLEAAHELYGEALGLNSERTDMIAVLHAIEARSTRLFRPSRSEASL</sequence>
<dbReference type="InterPro" id="IPR006115">
    <property type="entry name" value="6PGDH_NADP-bd"/>
</dbReference>
<dbReference type="InterPro" id="IPR008927">
    <property type="entry name" value="6-PGluconate_DH-like_C_sf"/>
</dbReference>
<organism evidence="6 7">
    <name type="scientific">Ketogulonicigenium robustum</name>
    <dbReference type="NCBI Taxonomy" id="92947"/>
    <lineage>
        <taxon>Bacteria</taxon>
        <taxon>Pseudomonadati</taxon>
        <taxon>Pseudomonadota</taxon>
        <taxon>Alphaproteobacteria</taxon>
        <taxon>Rhodobacterales</taxon>
        <taxon>Roseobacteraceae</taxon>
        <taxon>Ketogulonicigenium</taxon>
    </lineage>
</organism>
<dbReference type="GO" id="GO:0051287">
    <property type="term" value="F:NAD binding"/>
    <property type="evidence" value="ECO:0007669"/>
    <property type="project" value="InterPro"/>
</dbReference>
<dbReference type="InterPro" id="IPR051265">
    <property type="entry name" value="HIBADH-related_NP60_sf"/>
</dbReference>
<feature type="active site" evidence="3">
    <location>
        <position position="156"/>
    </location>
</feature>
<evidence type="ECO:0000313" key="6">
    <source>
        <dbReference type="EMBL" id="ARO13801.1"/>
    </source>
</evidence>
<dbReference type="PANTHER" id="PTHR43580">
    <property type="entry name" value="OXIDOREDUCTASE GLYR1-RELATED"/>
    <property type="match status" value="1"/>
</dbReference>
<dbReference type="Proteomes" id="UP000242447">
    <property type="component" value="Chromosome"/>
</dbReference>
<evidence type="ECO:0000256" key="3">
    <source>
        <dbReference type="PIRSR" id="PIRSR000103-1"/>
    </source>
</evidence>
<dbReference type="InterPro" id="IPR015815">
    <property type="entry name" value="HIBADH-related"/>
</dbReference>
<dbReference type="InterPro" id="IPR036291">
    <property type="entry name" value="NAD(P)-bd_dom_sf"/>
</dbReference>
<dbReference type="Pfam" id="PF03446">
    <property type="entry name" value="NAD_binding_2"/>
    <property type="match status" value="1"/>
</dbReference>
<evidence type="ECO:0000259" key="4">
    <source>
        <dbReference type="Pfam" id="PF03446"/>
    </source>
</evidence>